<evidence type="ECO:0000313" key="1">
    <source>
        <dbReference type="EMBL" id="KAH7844565.1"/>
    </source>
</evidence>
<protein>
    <submittedName>
        <fullName evidence="1">Uncharacterized protein</fullName>
    </submittedName>
</protein>
<reference evidence="1 2" key="1">
    <citation type="journal article" date="2021" name="Hortic Res">
        <title>High-quality reference genome and annotation aids understanding of berry development for evergreen blueberry (Vaccinium darrowii).</title>
        <authorList>
            <person name="Yu J."/>
            <person name="Hulse-Kemp A.M."/>
            <person name="Babiker E."/>
            <person name="Staton M."/>
        </authorList>
    </citation>
    <scope>NUCLEOTIDE SEQUENCE [LARGE SCALE GENOMIC DNA]</scope>
    <source>
        <strain evidence="2">cv. NJ 8807/NJ 8810</strain>
        <tissue evidence="1">Young leaf</tissue>
    </source>
</reference>
<proteinExistence type="predicted"/>
<evidence type="ECO:0000313" key="2">
    <source>
        <dbReference type="Proteomes" id="UP000828048"/>
    </source>
</evidence>
<dbReference type="Proteomes" id="UP000828048">
    <property type="component" value="Chromosome 1"/>
</dbReference>
<keyword evidence="2" id="KW-1185">Reference proteome</keyword>
<name>A0ACB7XVS0_9ERIC</name>
<dbReference type="EMBL" id="CM037151">
    <property type="protein sequence ID" value="KAH7844565.1"/>
    <property type="molecule type" value="Genomic_DNA"/>
</dbReference>
<comment type="caution">
    <text evidence="1">The sequence shown here is derived from an EMBL/GenBank/DDBJ whole genome shotgun (WGS) entry which is preliminary data.</text>
</comment>
<sequence length="474" mass="53179">MGIHSKDPTKDLTSISKQAEVVVIMVPFPMQSHLNQLLHLSCLISSHNIPLHYATTATHLCQAKLRFNNTTHLQDSQIHFHEFPDCAFFSSTPDPNPSTRFPTHLQPSFGSSIHLRQPMAALLHSISATARRVIVVHDVMMTYVVQDVANVPNAESYTFNPSSPFSSFFDGWQMKGEPFLEEPPPKGLPSFTGCYSIEILNFIALQADFLKFTTGYIYNSCRSIEGRYIDLIAQDQFNRDKLTWAIGPLNAGADYDRSNSNIPKHKCLEWLDKQAPKSVLYVSFGTTTIMTDEEIKELAMGLEQSGQKFIWVLRDADKGDIFAGEENRKKLPEGFEERLKEVGMVVRDWAPQIEILGHPSTGGFMSHCGWSSCFESITMGVPIAAWPMHSDQPKNAFLVTEILKVGLAVNTWEHREETVSSSTIAKVVEKLIASKEGEEIKNRAEELGTSTRQELEEGGVSRMELESFIAHITR</sequence>
<organism evidence="1 2">
    <name type="scientific">Vaccinium darrowii</name>
    <dbReference type="NCBI Taxonomy" id="229202"/>
    <lineage>
        <taxon>Eukaryota</taxon>
        <taxon>Viridiplantae</taxon>
        <taxon>Streptophyta</taxon>
        <taxon>Embryophyta</taxon>
        <taxon>Tracheophyta</taxon>
        <taxon>Spermatophyta</taxon>
        <taxon>Magnoliopsida</taxon>
        <taxon>eudicotyledons</taxon>
        <taxon>Gunneridae</taxon>
        <taxon>Pentapetalae</taxon>
        <taxon>asterids</taxon>
        <taxon>Ericales</taxon>
        <taxon>Ericaceae</taxon>
        <taxon>Vaccinioideae</taxon>
        <taxon>Vaccinieae</taxon>
        <taxon>Vaccinium</taxon>
    </lineage>
</organism>
<accession>A0ACB7XVS0</accession>
<gene>
    <name evidence="1" type="ORF">Vadar_029465</name>
</gene>